<dbReference type="AlphaFoldDB" id="A0A1I4K824"/>
<dbReference type="InterPro" id="IPR029016">
    <property type="entry name" value="GAF-like_dom_sf"/>
</dbReference>
<dbReference type="InterPro" id="IPR035965">
    <property type="entry name" value="PAS-like_dom_sf"/>
</dbReference>
<dbReference type="SMART" id="SM00065">
    <property type="entry name" value="GAF"/>
    <property type="match status" value="1"/>
</dbReference>
<dbReference type="Gene3D" id="3.30.450.20">
    <property type="entry name" value="PAS domain"/>
    <property type="match status" value="1"/>
</dbReference>
<sequence>MKVTARPDDKSDRANRLHVVIAELLSAIIDSTVSFNEMYQIVLDKARELTESKHGFVSSIEKKTKAHVSNTLTQMRDEGCTINAAFYSLPEGPHKLYNSLWGHSLNVRECFFTNNPSSHAAATGMPPGHVPLKNFLSVPIIFGDEILGQIALANSVREYTEEDLKEIKRLGEVYAIVLHNRQQESELRRSEEQFRSMVEIAPFPMLVTKRELNSTILYGNLRAAELFKVSQGALIGSAVADYNQKQEEWISILDEIEKNGCALDKEMQFYDVRGKACWVLLFAVKAIWFGSEALMITINDITDRKNMEETLRQLATVDYLTGIWNRRCIMDMGNKEFERSLRYKTRMSVIIFDLDHFKLVNDKFGHNIGDRVLEGTAKVVTNELRGIDIFGRYGGEEFAIIFPEISLKEAAKVAERLRQAIERYQYVLEDSSTLMVTASFGISEVIDSDRTFEEILTRADSALYKAKALGRNRIHCS</sequence>
<evidence type="ECO:0000259" key="1">
    <source>
        <dbReference type="PROSITE" id="PS50887"/>
    </source>
</evidence>
<dbReference type="Pfam" id="PF13185">
    <property type="entry name" value="GAF_2"/>
    <property type="match status" value="1"/>
</dbReference>
<organism evidence="2 3">
    <name type="scientific">Pelosinus propionicus DSM 13327</name>
    <dbReference type="NCBI Taxonomy" id="1123291"/>
    <lineage>
        <taxon>Bacteria</taxon>
        <taxon>Bacillati</taxon>
        <taxon>Bacillota</taxon>
        <taxon>Negativicutes</taxon>
        <taxon>Selenomonadales</taxon>
        <taxon>Sporomusaceae</taxon>
        <taxon>Pelosinus</taxon>
    </lineage>
</organism>
<dbReference type="InterPro" id="IPR029787">
    <property type="entry name" value="Nucleotide_cyclase"/>
</dbReference>
<dbReference type="InterPro" id="IPR003018">
    <property type="entry name" value="GAF"/>
</dbReference>
<dbReference type="NCBIfam" id="TIGR00229">
    <property type="entry name" value="sensory_box"/>
    <property type="match status" value="1"/>
</dbReference>
<dbReference type="SMART" id="SM00267">
    <property type="entry name" value="GGDEF"/>
    <property type="match status" value="1"/>
</dbReference>
<proteinExistence type="predicted"/>
<dbReference type="PANTHER" id="PTHR45138">
    <property type="entry name" value="REGULATORY COMPONENTS OF SENSORY TRANSDUCTION SYSTEM"/>
    <property type="match status" value="1"/>
</dbReference>
<keyword evidence="3" id="KW-1185">Reference proteome</keyword>
<evidence type="ECO:0000313" key="3">
    <source>
        <dbReference type="Proteomes" id="UP000199520"/>
    </source>
</evidence>
<dbReference type="SUPFAM" id="SSF55785">
    <property type="entry name" value="PYP-like sensor domain (PAS domain)"/>
    <property type="match status" value="1"/>
</dbReference>
<dbReference type="Gene3D" id="3.30.450.40">
    <property type="match status" value="1"/>
</dbReference>
<dbReference type="InterPro" id="IPR000014">
    <property type="entry name" value="PAS"/>
</dbReference>
<protein>
    <submittedName>
        <fullName evidence="2">PAS domain S-box-containing protein/diguanylate cyclase (GGDEF) domain-containing protein</fullName>
    </submittedName>
</protein>
<dbReference type="PROSITE" id="PS50887">
    <property type="entry name" value="GGDEF"/>
    <property type="match status" value="1"/>
</dbReference>
<dbReference type="Gene3D" id="3.30.70.270">
    <property type="match status" value="1"/>
</dbReference>
<dbReference type="STRING" id="1123291.SAMN04490355_101620"/>
<dbReference type="Pfam" id="PF13188">
    <property type="entry name" value="PAS_8"/>
    <property type="match status" value="1"/>
</dbReference>
<gene>
    <name evidence="2" type="ORF">SAMN04490355_101620</name>
</gene>
<dbReference type="EMBL" id="FOTS01000016">
    <property type="protein sequence ID" value="SFL74636.1"/>
    <property type="molecule type" value="Genomic_DNA"/>
</dbReference>
<evidence type="ECO:0000313" key="2">
    <source>
        <dbReference type="EMBL" id="SFL74636.1"/>
    </source>
</evidence>
<dbReference type="FunFam" id="3.30.70.270:FF:000001">
    <property type="entry name" value="Diguanylate cyclase domain protein"/>
    <property type="match status" value="1"/>
</dbReference>
<dbReference type="RefSeq" id="WP_175490524.1">
    <property type="nucleotide sequence ID" value="NZ_FOTS01000016.1"/>
</dbReference>
<accession>A0A1I4K824</accession>
<dbReference type="NCBIfam" id="TIGR00254">
    <property type="entry name" value="GGDEF"/>
    <property type="match status" value="1"/>
</dbReference>
<reference evidence="3" key="1">
    <citation type="submission" date="2016-10" db="EMBL/GenBank/DDBJ databases">
        <authorList>
            <person name="Varghese N."/>
            <person name="Submissions S."/>
        </authorList>
    </citation>
    <scope>NUCLEOTIDE SEQUENCE [LARGE SCALE GENOMIC DNA]</scope>
    <source>
        <strain evidence="3">DSM 13327</strain>
    </source>
</reference>
<feature type="domain" description="GGDEF" evidence="1">
    <location>
        <begin position="345"/>
        <end position="477"/>
    </location>
</feature>
<dbReference type="CDD" id="cd01949">
    <property type="entry name" value="GGDEF"/>
    <property type="match status" value="1"/>
</dbReference>
<dbReference type="PANTHER" id="PTHR45138:SF9">
    <property type="entry name" value="DIGUANYLATE CYCLASE DGCM-RELATED"/>
    <property type="match status" value="1"/>
</dbReference>
<dbReference type="InterPro" id="IPR043128">
    <property type="entry name" value="Rev_trsase/Diguanyl_cyclase"/>
</dbReference>
<dbReference type="InterPro" id="IPR050469">
    <property type="entry name" value="Diguanylate_Cyclase"/>
</dbReference>
<dbReference type="InterPro" id="IPR000160">
    <property type="entry name" value="GGDEF_dom"/>
</dbReference>
<dbReference type="GO" id="GO:0052621">
    <property type="term" value="F:diguanylate cyclase activity"/>
    <property type="evidence" value="ECO:0007669"/>
    <property type="project" value="TreeGrafter"/>
</dbReference>
<name>A0A1I4K824_9FIRM</name>
<dbReference type="Pfam" id="PF00990">
    <property type="entry name" value="GGDEF"/>
    <property type="match status" value="1"/>
</dbReference>
<dbReference type="Proteomes" id="UP000199520">
    <property type="component" value="Unassembled WGS sequence"/>
</dbReference>
<dbReference type="SUPFAM" id="SSF55781">
    <property type="entry name" value="GAF domain-like"/>
    <property type="match status" value="1"/>
</dbReference>
<dbReference type="SUPFAM" id="SSF55073">
    <property type="entry name" value="Nucleotide cyclase"/>
    <property type="match status" value="1"/>
</dbReference>